<accession>A0AAD1RKY6</accession>
<keyword evidence="3" id="KW-1185">Reference proteome</keyword>
<dbReference type="Proteomes" id="UP001295444">
    <property type="component" value="Chromosome 03"/>
</dbReference>
<name>A0AAD1RKY6_PELCU</name>
<protein>
    <submittedName>
        <fullName evidence="2">Uncharacterized protein</fullName>
    </submittedName>
</protein>
<evidence type="ECO:0000313" key="2">
    <source>
        <dbReference type="EMBL" id="CAH2273540.1"/>
    </source>
</evidence>
<feature type="region of interest" description="Disordered" evidence="1">
    <location>
        <begin position="128"/>
        <end position="157"/>
    </location>
</feature>
<evidence type="ECO:0000256" key="1">
    <source>
        <dbReference type="SAM" id="MobiDB-lite"/>
    </source>
</evidence>
<gene>
    <name evidence="2" type="ORF">PECUL_23A052629</name>
</gene>
<proteinExistence type="predicted"/>
<sequence>MAAQQKPRLAGAHATPPAGCMEGFDRLCKGLWTLLRHRVVSCNQAARTIASWIRPVTRRRHYRYPLQVNRPSKWPRRRQKPSWRTIVPGCRNPRTRTFAHSGWINETSLQPHHLFTTLRPEKMAEHHVAVQKDASHGNTTDGTNPGGPTGQRALYGH</sequence>
<dbReference type="AlphaFoldDB" id="A0AAD1RKY6"/>
<reference evidence="2" key="1">
    <citation type="submission" date="2022-03" db="EMBL/GenBank/DDBJ databases">
        <authorList>
            <person name="Alioto T."/>
            <person name="Alioto T."/>
            <person name="Gomez Garrido J."/>
        </authorList>
    </citation>
    <scope>NUCLEOTIDE SEQUENCE</scope>
</reference>
<evidence type="ECO:0000313" key="3">
    <source>
        <dbReference type="Proteomes" id="UP001295444"/>
    </source>
</evidence>
<feature type="non-terminal residue" evidence="2">
    <location>
        <position position="157"/>
    </location>
</feature>
<organism evidence="2 3">
    <name type="scientific">Pelobates cultripes</name>
    <name type="common">Western spadefoot toad</name>
    <dbReference type="NCBI Taxonomy" id="61616"/>
    <lineage>
        <taxon>Eukaryota</taxon>
        <taxon>Metazoa</taxon>
        <taxon>Chordata</taxon>
        <taxon>Craniata</taxon>
        <taxon>Vertebrata</taxon>
        <taxon>Euteleostomi</taxon>
        <taxon>Amphibia</taxon>
        <taxon>Batrachia</taxon>
        <taxon>Anura</taxon>
        <taxon>Pelobatoidea</taxon>
        <taxon>Pelobatidae</taxon>
        <taxon>Pelobates</taxon>
    </lineage>
</organism>
<dbReference type="EMBL" id="OW240914">
    <property type="protein sequence ID" value="CAH2273540.1"/>
    <property type="molecule type" value="Genomic_DNA"/>
</dbReference>